<dbReference type="InterPro" id="IPR046960">
    <property type="entry name" value="PPR_At4g14850-like_plant"/>
</dbReference>
<keyword evidence="1" id="KW-0677">Repeat</keyword>
<dbReference type="Pfam" id="PF20431">
    <property type="entry name" value="E_motif"/>
    <property type="match status" value="1"/>
</dbReference>
<dbReference type="GO" id="GO:0009451">
    <property type="term" value="P:RNA modification"/>
    <property type="evidence" value="ECO:0007669"/>
    <property type="project" value="InterPro"/>
</dbReference>
<feature type="repeat" description="PPR" evidence="2">
    <location>
        <begin position="226"/>
        <end position="260"/>
    </location>
</feature>
<name>A0A2G9HEN3_9LAMI</name>
<evidence type="ECO:0000256" key="2">
    <source>
        <dbReference type="PROSITE-ProRule" id="PRU00708"/>
    </source>
</evidence>
<feature type="repeat" description="PPR" evidence="2">
    <location>
        <begin position="124"/>
        <end position="159"/>
    </location>
</feature>
<accession>A0A2G9HEN3</accession>
<dbReference type="Proteomes" id="UP000231279">
    <property type="component" value="Unassembled WGS sequence"/>
</dbReference>
<dbReference type="OrthoDB" id="185373at2759"/>
<evidence type="ECO:0000313" key="3">
    <source>
        <dbReference type="EMBL" id="PIN15984.1"/>
    </source>
</evidence>
<feature type="repeat" description="PPR" evidence="2">
    <location>
        <begin position="327"/>
        <end position="357"/>
    </location>
</feature>
<dbReference type="Gene3D" id="1.25.40.10">
    <property type="entry name" value="Tetratricopeptide repeat domain"/>
    <property type="match status" value="5"/>
</dbReference>
<dbReference type="GO" id="GO:0003723">
    <property type="term" value="F:RNA binding"/>
    <property type="evidence" value="ECO:0007669"/>
    <property type="project" value="InterPro"/>
</dbReference>
<dbReference type="Pfam" id="PF01535">
    <property type="entry name" value="PPR"/>
    <property type="match status" value="3"/>
</dbReference>
<dbReference type="STRING" id="429701.A0A2G9HEN3"/>
<dbReference type="FunFam" id="1.25.40.10:FF:001093">
    <property type="entry name" value="Pentatricopeptide repeat-containing protein At2g34400"/>
    <property type="match status" value="1"/>
</dbReference>
<feature type="repeat" description="PPR" evidence="2">
    <location>
        <begin position="463"/>
        <end position="497"/>
    </location>
</feature>
<evidence type="ECO:0000313" key="4">
    <source>
        <dbReference type="Proteomes" id="UP000231279"/>
    </source>
</evidence>
<dbReference type="EMBL" id="NKXS01001984">
    <property type="protein sequence ID" value="PIN15984.1"/>
    <property type="molecule type" value="Genomic_DNA"/>
</dbReference>
<proteinExistence type="predicted"/>
<sequence>MDFYAKSGVLSSTVDVFNYMETKDSVSWNIIIHGHLDHGAFEKGLDLFIQGRMVGFEPNISTLVLIIQALHSRRAFDGGKIFHGYLIQSGLWSITSVQNSLLGVYTNIRMDYAENLFDEMYEKDVISWSVMIRGYVHSGETIFALELFKEMVLEFGLKVDGQTMVSVIKGCANLGDIRIGKSIHGFVIIRGLSYDLFVGNTLVDFYCKCGDIDSAVIAFGEMPHKNTVSWNSLLSGFVHNGSHAEALTLFTSMGRSGVDADVVTLVNLLLMFKALGDLRRCRLIHSKLMQRDYLSNDMAMNSLIDAYAKCNQIGLSWRLFCQIKRPDVVTWSTMISGFTHCGMPDEAISLYREMRLSLENSNSVTLLNLIEACALSAEIRKSKWAHGIAIRMGLASDVVIGTAILDMYSKCGAIEASRRAFDQISSKNIVSWSAIIAAYGLNGFPRDTLALLSEMEVHGLKPNPVTTLSVLSACCHGGLVGEGLSVFKELMNKGAQLKVEHYSCLVDLLARAGNLEDALELIKSIPVGMKPSASAWGALLSACRNYESGKFIASALSQILELEPSSSAGYLLASNMYASGGSWLDASRMRYLMKERGVKVTTAYSLIDVNNKAYTFTAGDKYHPLSRMFCPVIEQLHLCMRMDMGARAQIFIVDQAVC</sequence>
<dbReference type="AlphaFoldDB" id="A0A2G9HEN3"/>
<dbReference type="InterPro" id="IPR046848">
    <property type="entry name" value="E_motif"/>
</dbReference>
<evidence type="ECO:0008006" key="5">
    <source>
        <dbReference type="Google" id="ProtNLM"/>
    </source>
</evidence>
<dbReference type="PROSITE" id="PS51375">
    <property type="entry name" value="PPR"/>
    <property type="match status" value="6"/>
</dbReference>
<organism evidence="3 4">
    <name type="scientific">Handroanthus impetiginosus</name>
    <dbReference type="NCBI Taxonomy" id="429701"/>
    <lineage>
        <taxon>Eukaryota</taxon>
        <taxon>Viridiplantae</taxon>
        <taxon>Streptophyta</taxon>
        <taxon>Embryophyta</taxon>
        <taxon>Tracheophyta</taxon>
        <taxon>Spermatophyta</taxon>
        <taxon>Magnoliopsida</taxon>
        <taxon>eudicotyledons</taxon>
        <taxon>Gunneridae</taxon>
        <taxon>Pentapetalae</taxon>
        <taxon>asterids</taxon>
        <taxon>lamiids</taxon>
        <taxon>Lamiales</taxon>
        <taxon>Bignoniaceae</taxon>
        <taxon>Crescentiina</taxon>
        <taxon>Tabebuia alliance</taxon>
        <taxon>Handroanthus</taxon>
    </lineage>
</organism>
<dbReference type="FunFam" id="1.25.40.10:FF:000344">
    <property type="entry name" value="Pentatricopeptide repeat-containing protein"/>
    <property type="match status" value="1"/>
</dbReference>
<protein>
    <recommendedName>
        <fullName evidence="5">DYW domain-containing protein</fullName>
    </recommendedName>
</protein>
<evidence type="ECO:0000256" key="1">
    <source>
        <dbReference type="ARBA" id="ARBA00022737"/>
    </source>
</evidence>
<dbReference type="PANTHER" id="PTHR47926">
    <property type="entry name" value="PENTATRICOPEPTIDE REPEAT-CONTAINING PROTEIN"/>
    <property type="match status" value="1"/>
</dbReference>
<feature type="repeat" description="PPR" evidence="2">
    <location>
        <begin position="24"/>
        <end position="58"/>
    </location>
</feature>
<comment type="caution">
    <text evidence="3">The sequence shown here is derived from an EMBL/GenBank/DDBJ whole genome shotgun (WGS) entry which is preliminary data.</text>
</comment>
<reference evidence="4" key="1">
    <citation type="journal article" date="2018" name="Gigascience">
        <title>Genome assembly of the Pink Ipe (Handroanthus impetiginosus, Bignoniaceae), a highly valued, ecologically keystone Neotropical timber forest tree.</title>
        <authorList>
            <person name="Silva-Junior O.B."/>
            <person name="Grattapaglia D."/>
            <person name="Novaes E."/>
            <person name="Collevatti R.G."/>
        </authorList>
    </citation>
    <scope>NUCLEOTIDE SEQUENCE [LARGE SCALE GENOMIC DNA]</scope>
    <source>
        <strain evidence="4">cv. UFG-1</strain>
    </source>
</reference>
<dbReference type="NCBIfam" id="TIGR00756">
    <property type="entry name" value="PPR"/>
    <property type="match status" value="4"/>
</dbReference>
<feature type="repeat" description="PPR" evidence="2">
    <location>
        <begin position="428"/>
        <end position="462"/>
    </location>
</feature>
<dbReference type="PANTHER" id="PTHR47926:SF452">
    <property type="entry name" value="PENTATRICOPEPTIDE REPEAT-CONTAINING PROTEIN"/>
    <property type="match status" value="1"/>
</dbReference>
<dbReference type="Pfam" id="PF13812">
    <property type="entry name" value="PPR_3"/>
    <property type="match status" value="1"/>
</dbReference>
<dbReference type="Pfam" id="PF13041">
    <property type="entry name" value="PPR_2"/>
    <property type="match status" value="3"/>
</dbReference>
<dbReference type="InterPro" id="IPR002885">
    <property type="entry name" value="PPR_rpt"/>
</dbReference>
<keyword evidence="4" id="KW-1185">Reference proteome</keyword>
<dbReference type="InterPro" id="IPR011990">
    <property type="entry name" value="TPR-like_helical_dom_sf"/>
</dbReference>
<gene>
    <name evidence="3" type="ORF">CDL12_11365</name>
</gene>